<name>A0A5N7DQ34_9EURO</name>
<accession>A0A5N7DQ34</accession>
<sequence>MDTSTPAECTLQPPEIPLSEIPPSPPPESASSSINSPLSSPTPEMLDRLDHDDLDIDQTEKTIEETVEETAEETTDYPEFRTRAKLQYMVNALEHISWSTESFLRAWINSPVQLRHKKYHSREKRQEYFLGTIDRLKLKRQLYDPAILMEELTRLVKKQYFDQFDLHATIEDIDFNQATKTIKKTAPRWYRFIWNCLVNSRFSKSSYQSATNVDYVTAKYCKVLFFITCVVCHSKSSKHIQFYGVNTQCLSPGLGGETTGG</sequence>
<evidence type="ECO:0000256" key="1">
    <source>
        <dbReference type="SAM" id="MobiDB-lite"/>
    </source>
</evidence>
<protein>
    <submittedName>
        <fullName evidence="2">Uncharacterized protein</fullName>
    </submittedName>
</protein>
<dbReference type="AlphaFoldDB" id="A0A5N7DQ34"/>
<organism evidence="2 3">
    <name type="scientific">Aspergillus pseudonomiae</name>
    <dbReference type="NCBI Taxonomy" id="1506151"/>
    <lineage>
        <taxon>Eukaryota</taxon>
        <taxon>Fungi</taxon>
        <taxon>Dikarya</taxon>
        <taxon>Ascomycota</taxon>
        <taxon>Pezizomycotina</taxon>
        <taxon>Eurotiomycetes</taxon>
        <taxon>Eurotiomycetidae</taxon>
        <taxon>Eurotiales</taxon>
        <taxon>Aspergillaceae</taxon>
        <taxon>Aspergillus</taxon>
        <taxon>Aspergillus subgen. Circumdati</taxon>
    </lineage>
</organism>
<keyword evidence="3" id="KW-1185">Reference proteome</keyword>
<feature type="compositionally biased region" description="Low complexity" evidence="1">
    <location>
        <begin position="29"/>
        <end position="43"/>
    </location>
</feature>
<dbReference type="OrthoDB" id="5427212at2759"/>
<dbReference type="EMBL" id="ML736744">
    <property type="protein sequence ID" value="KAE8408139.1"/>
    <property type="molecule type" value="Genomic_DNA"/>
</dbReference>
<feature type="region of interest" description="Disordered" evidence="1">
    <location>
        <begin position="1"/>
        <end position="48"/>
    </location>
</feature>
<proteinExistence type="predicted"/>
<dbReference type="RefSeq" id="XP_031945458.1">
    <property type="nucleotide sequence ID" value="XM_032080891.1"/>
</dbReference>
<evidence type="ECO:0000313" key="3">
    <source>
        <dbReference type="Proteomes" id="UP000325579"/>
    </source>
</evidence>
<dbReference type="GeneID" id="43665582"/>
<feature type="compositionally biased region" description="Pro residues" evidence="1">
    <location>
        <begin position="14"/>
        <end position="28"/>
    </location>
</feature>
<dbReference type="Proteomes" id="UP000325579">
    <property type="component" value="Unassembled WGS sequence"/>
</dbReference>
<gene>
    <name evidence="2" type="ORF">BDV37DRAFT_238884</name>
</gene>
<reference evidence="2 3" key="1">
    <citation type="submission" date="2019-04" db="EMBL/GenBank/DDBJ databases">
        <authorList>
            <consortium name="DOE Joint Genome Institute"/>
            <person name="Mondo S."/>
            <person name="Kjaerbolling I."/>
            <person name="Vesth T."/>
            <person name="Frisvad J.C."/>
            <person name="Nybo J.L."/>
            <person name="Theobald S."/>
            <person name="Kildgaard S."/>
            <person name="Isbrandt T."/>
            <person name="Kuo A."/>
            <person name="Sato A."/>
            <person name="Lyhne E.K."/>
            <person name="Kogle M.E."/>
            <person name="Wiebenga A."/>
            <person name="Kun R.S."/>
            <person name="Lubbers R.J."/>
            <person name="Makela M.R."/>
            <person name="Barry K."/>
            <person name="Chovatia M."/>
            <person name="Clum A."/>
            <person name="Daum C."/>
            <person name="Haridas S."/>
            <person name="He G."/>
            <person name="LaButti K."/>
            <person name="Lipzen A."/>
            <person name="Riley R."/>
            <person name="Salamov A."/>
            <person name="Simmons B.A."/>
            <person name="Magnuson J.K."/>
            <person name="Henrissat B."/>
            <person name="Mortensen U.H."/>
            <person name="Larsen T.O."/>
            <person name="Devries R.P."/>
            <person name="Grigoriev I.V."/>
            <person name="Machida M."/>
            <person name="Baker S.E."/>
            <person name="Andersen M.R."/>
            <person name="Cantor M.N."/>
            <person name="Hua S.X."/>
        </authorList>
    </citation>
    <scope>NUCLEOTIDE SEQUENCE [LARGE SCALE GENOMIC DNA]</scope>
    <source>
        <strain evidence="2 3">CBS 119388</strain>
    </source>
</reference>
<evidence type="ECO:0000313" key="2">
    <source>
        <dbReference type="EMBL" id="KAE8408139.1"/>
    </source>
</evidence>